<proteinExistence type="predicted"/>
<comment type="caution">
    <text evidence="1">The sequence shown here is derived from an EMBL/GenBank/DDBJ whole genome shotgun (WGS) entry which is preliminary data.</text>
</comment>
<dbReference type="EMBL" id="JANBVB010002878">
    <property type="protein sequence ID" value="KAJ2881801.1"/>
    <property type="molecule type" value="Genomic_DNA"/>
</dbReference>
<evidence type="ECO:0000313" key="2">
    <source>
        <dbReference type="Proteomes" id="UP001139981"/>
    </source>
</evidence>
<keyword evidence="2" id="KW-1185">Reference proteome</keyword>
<organism evidence="1 2">
    <name type="scientific">Coemansia aciculifera</name>
    <dbReference type="NCBI Taxonomy" id="417176"/>
    <lineage>
        <taxon>Eukaryota</taxon>
        <taxon>Fungi</taxon>
        <taxon>Fungi incertae sedis</taxon>
        <taxon>Zoopagomycota</taxon>
        <taxon>Kickxellomycotina</taxon>
        <taxon>Kickxellomycetes</taxon>
        <taxon>Kickxellales</taxon>
        <taxon>Kickxellaceae</taxon>
        <taxon>Coemansia</taxon>
    </lineage>
</organism>
<dbReference type="Proteomes" id="UP001139981">
    <property type="component" value="Unassembled WGS sequence"/>
</dbReference>
<sequence length="317" mass="35689">MAEMADAQLDSNIYEMALRQPEGVDANFLEHVLPGHPPLETIVNSVNRLLSNGQLELVQVGTRIMYRGITQDELTRMSALSADEKLVYKHIENSGNEGIWVRTIKQKTNLLQGVITRCLKVLEQKVLIKSIKSVKHPTRKLYMLVDVSPSTDITGGPWYTDQEMDTDFIEQLSKRCYQFIFAQSFPRHNQNAVFSANHRMYPKCSQIKNYITAGGITDVPLTVDHIEELLTMLVYDGKIERIAPATDIDMGGMGGGRSAASAAKPKTDWMYRALRITNKDSPFTDIPCGRCPVYERCSDTGAITPAKCEYFKTWLAF</sequence>
<reference evidence="1" key="1">
    <citation type="submission" date="2022-07" db="EMBL/GenBank/DDBJ databases">
        <title>Phylogenomic reconstructions and comparative analyses of Kickxellomycotina fungi.</title>
        <authorList>
            <person name="Reynolds N.K."/>
            <person name="Stajich J.E."/>
            <person name="Barry K."/>
            <person name="Grigoriev I.V."/>
            <person name="Crous P."/>
            <person name="Smith M.E."/>
        </authorList>
    </citation>
    <scope>NUCLEOTIDE SEQUENCE</scope>
    <source>
        <strain evidence="1">CBS 190363</strain>
    </source>
</reference>
<protein>
    <submittedName>
        <fullName evidence="1">34-kDa subunit of RNA polymerase III (C)</fullName>
    </submittedName>
</protein>
<gene>
    <name evidence="1" type="primary">RPC34</name>
    <name evidence="1" type="ORF">IWW38_005744</name>
</gene>
<accession>A0ACC1LUW0</accession>
<name>A0ACC1LUW0_9FUNG</name>
<evidence type="ECO:0000313" key="1">
    <source>
        <dbReference type="EMBL" id="KAJ2881801.1"/>
    </source>
</evidence>